<evidence type="ECO:0000256" key="1">
    <source>
        <dbReference type="ARBA" id="ARBA00004613"/>
    </source>
</evidence>
<protein>
    <recommendedName>
        <fullName evidence="5">Calcium-binding protein</fullName>
    </recommendedName>
</protein>
<dbReference type="PATRIC" id="fig|1367847.3.peg.4254"/>
<evidence type="ECO:0008006" key="5">
    <source>
        <dbReference type="Google" id="ProtNLM"/>
    </source>
</evidence>
<dbReference type="InterPro" id="IPR011049">
    <property type="entry name" value="Serralysin-like_metalloprot_C"/>
</dbReference>
<evidence type="ECO:0000313" key="3">
    <source>
        <dbReference type="EMBL" id="AGT11284.1"/>
    </source>
</evidence>
<evidence type="ECO:0000313" key="4">
    <source>
        <dbReference type="Proteomes" id="UP000015480"/>
    </source>
</evidence>
<dbReference type="PANTHER" id="PTHR38340">
    <property type="entry name" value="S-LAYER PROTEIN"/>
    <property type="match status" value="1"/>
</dbReference>
<name>S5XUU8_PARAH</name>
<dbReference type="SUPFAM" id="SSF51120">
    <property type="entry name" value="beta-Roll"/>
    <property type="match status" value="2"/>
</dbReference>
<dbReference type="Pfam" id="PF00353">
    <property type="entry name" value="HemolysinCabind"/>
    <property type="match status" value="4"/>
</dbReference>
<dbReference type="EMBL" id="CP006653">
    <property type="protein sequence ID" value="AGT11284.1"/>
    <property type="molecule type" value="Genomic_DNA"/>
</dbReference>
<proteinExistence type="predicted"/>
<keyword evidence="3" id="KW-0614">Plasmid</keyword>
<dbReference type="Gene3D" id="2.150.10.10">
    <property type="entry name" value="Serralysin-like metalloprotease, C-terminal"/>
    <property type="match status" value="2"/>
</dbReference>
<accession>S5XUU8</accession>
<reference evidence="3 4" key="1">
    <citation type="journal article" date="2014" name="BMC Genomics">
        <title>Architecture and functions of a multipartite genome of the methylotrophic bacterium Paracoccus aminophilus JCM 7686, containing primary and secondary chromids.</title>
        <authorList>
            <person name="Dziewit L."/>
            <person name="Czarnecki J."/>
            <person name="Wibberg D."/>
            <person name="Radlinska M."/>
            <person name="Mrozek P."/>
            <person name="Szymczak M."/>
            <person name="Schluter A."/>
            <person name="Puhler A."/>
            <person name="Bartosik D."/>
        </authorList>
    </citation>
    <scope>NUCLEOTIDE SEQUENCE [LARGE SCALE GENOMIC DNA]</scope>
    <source>
        <strain evidence="3">JCM 7686</strain>
        <plasmid evidence="4">Plasmid pAMI5</plasmid>
    </source>
</reference>
<dbReference type="GO" id="GO:0005509">
    <property type="term" value="F:calcium ion binding"/>
    <property type="evidence" value="ECO:0007669"/>
    <property type="project" value="InterPro"/>
</dbReference>
<evidence type="ECO:0000256" key="2">
    <source>
        <dbReference type="ARBA" id="ARBA00022525"/>
    </source>
</evidence>
<dbReference type="KEGG" id="pami:JCM7686_pAMI5p218"/>
<dbReference type="InterPro" id="IPR001343">
    <property type="entry name" value="Hemolysn_Ca-bd"/>
</dbReference>
<sequence>MPSNKNDVIRGPYSSKPIYALGGDDKIYWGPASGSGIVYGGDTGEHYDPDPYHNGNPGGDRLYLTGKQGITVRFITTESGVATGGGESLKFFGIERLHGSAGNDIINAARATLAPAHDGTPQHGLSIYAGAGNDRITGTAFADVLDGGSGNDTIFGGAGDDFIQSSTGDDLIYGGAGNDNIRWGLGDNVAPGNDTIYGGNTQEGIGDLINIWVVNGDQRTGAHVRFTTAEDGVATSTMGGRTNTLHFYDFENGWTHRGNDTIDASGAKIGANMHGVNFSARWGDDILIGSRGNDTLQGGEGRDTITGGKGNDLISANGEAYNWRAPGDGVADTLIFHRGDGADTVLGFDVGIDILQVDGRSYSVSQTARGTLLDFGHGDSILLSNIFDFT</sequence>
<dbReference type="InterPro" id="IPR018511">
    <property type="entry name" value="Hemolysin-typ_Ca-bd_CS"/>
</dbReference>
<comment type="subcellular location">
    <subcellularLocation>
        <location evidence="1">Secreted</location>
    </subcellularLocation>
</comment>
<dbReference type="HOGENOM" id="CLU_023784_4_0_5"/>
<dbReference type="Proteomes" id="UP000015480">
    <property type="component" value="Plasmid pAMI5"/>
</dbReference>
<dbReference type="PRINTS" id="PR00313">
    <property type="entry name" value="CABNDNGRPT"/>
</dbReference>
<dbReference type="RefSeq" id="WP_020953055.1">
    <property type="nucleotide sequence ID" value="NC_022043.1"/>
</dbReference>
<geneLocation type="plasmid" evidence="3 4">
    <name>pAMI5</name>
</geneLocation>
<dbReference type="AlphaFoldDB" id="S5XUU8"/>
<dbReference type="GO" id="GO:0005576">
    <property type="term" value="C:extracellular region"/>
    <property type="evidence" value="ECO:0007669"/>
    <property type="project" value="UniProtKB-SubCell"/>
</dbReference>
<organism evidence="3 4">
    <name type="scientific">Paracoccus aminophilus JCM 7686</name>
    <dbReference type="NCBI Taxonomy" id="1367847"/>
    <lineage>
        <taxon>Bacteria</taxon>
        <taxon>Pseudomonadati</taxon>
        <taxon>Pseudomonadota</taxon>
        <taxon>Alphaproteobacteria</taxon>
        <taxon>Rhodobacterales</taxon>
        <taxon>Paracoccaceae</taxon>
        <taxon>Paracoccus</taxon>
    </lineage>
</organism>
<keyword evidence="2" id="KW-0964">Secreted</keyword>
<dbReference type="InterPro" id="IPR050557">
    <property type="entry name" value="RTX_toxin/Mannuronan_C5-epim"/>
</dbReference>
<gene>
    <name evidence="3" type="ORF">JCM7686_pAMI5p218</name>
</gene>
<dbReference type="OrthoDB" id="7779218at2"/>
<dbReference type="PROSITE" id="PS00330">
    <property type="entry name" value="HEMOLYSIN_CALCIUM"/>
    <property type="match status" value="3"/>
</dbReference>
<keyword evidence="4" id="KW-1185">Reference proteome</keyword>
<dbReference type="PANTHER" id="PTHR38340:SF1">
    <property type="entry name" value="S-LAYER PROTEIN"/>
    <property type="match status" value="1"/>
</dbReference>